<dbReference type="GO" id="GO:0005886">
    <property type="term" value="C:plasma membrane"/>
    <property type="evidence" value="ECO:0007669"/>
    <property type="project" value="TreeGrafter"/>
</dbReference>
<dbReference type="CDD" id="cd06224">
    <property type="entry name" value="REM"/>
    <property type="match status" value="1"/>
</dbReference>
<evidence type="ECO:0000256" key="1">
    <source>
        <dbReference type="PROSITE-ProRule" id="PRU00135"/>
    </source>
</evidence>
<protein>
    <recommendedName>
        <fullName evidence="2">N-terminal Ras-GEF domain-containing protein</fullName>
    </recommendedName>
</protein>
<dbReference type="InterPro" id="IPR000651">
    <property type="entry name" value="Ras-like_Gua-exchang_fac_N"/>
</dbReference>
<dbReference type="SMART" id="SM00229">
    <property type="entry name" value="RasGEFN"/>
    <property type="match status" value="1"/>
</dbReference>
<organism evidence="3 4">
    <name type="scientific">Cotesia typhae</name>
    <dbReference type="NCBI Taxonomy" id="2053667"/>
    <lineage>
        <taxon>Eukaryota</taxon>
        <taxon>Metazoa</taxon>
        <taxon>Ecdysozoa</taxon>
        <taxon>Arthropoda</taxon>
        <taxon>Hexapoda</taxon>
        <taxon>Insecta</taxon>
        <taxon>Pterygota</taxon>
        <taxon>Neoptera</taxon>
        <taxon>Endopterygota</taxon>
        <taxon>Hymenoptera</taxon>
        <taxon>Apocrita</taxon>
        <taxon>Ichneumonoidea</taxon>
        <taxon>Braconidae</taxon>
        <taxon>Microgastrinae</taxon>
        <taxon>Cotesia</taxon>
    </lineage>
</organism>
<feature type="domain" description="N-terminal Ras-GEF" evidence="2">
    <location>
        <begin position="130"/>
        <end position="259"/>
    </location>
</feature>
<dbReference type="OrthoDB" id="20825at2759"/>
<dbReference type="PANTHER" id="PTHR23113">
    <property type="entry name" value="GUANINE NUCLEOTIDE EXCHANGE FACTOR"/>
    <property type="match status" value="1"/>
</dbReference>
<accession>A0A8J5QRT8</accession>
<reference evidence="3" key="2">
    <citation type="submission" date="2021-04" db="EMBL/GenBank/DDBJ databases">
        <title>Genome-wide patterns of bracovirus chromosomal integration into multiple host tissues during parasitism.</title>
        <authorList>
            <person name="Chebbi M.A.C."/>
        </authorList>
    </citation>
    <scope>NUCLEOTIDE SEQUENCE</scope>
    <source>
        <tissue evidence="3">Whole body</tissue>
    </source>
</reference>
<dbReference type="EMBL" id="JAAOIC020000048">
    <property type="protein sequence ID" value="KAG8036956.1"/>
    <property type="molecule type" value="Genomic_DNA"/>
</dbReference>
<dbReference type="Pfam" id="PF00618">
    <property type="entry name" value="RasGEF_N"/>
    <property type="match status" value="1"/>
</dbReference>
<dbReference type="Proteomes" id="UP000729913">
    <property type="component" value="Unassembled WGS sequence"/>
</dbReference>
<dbReference type="AlphaFoldDB" id="A0A8J5QRT8"/>
<proteinExistence type="predicted"/>
<dbReference type="InterPro" id="IPR008937">
    <property type="entry name" value="Ras-like_GEF"/>
</dbReference>
<reference evidence="3" key="1">
    <citation type="submission" date="2020-03" db="EMBL/GenBank/DDBJ databases">
        <authorList>
            <person name="Chebbi M.A."/>
            <person name="Drezen J.M."/>
        </authorList>
    </citation>
    <scope>NUCLEOTIDE SEQUENCE</scope>
    <source>
        <tissue evidence="3">Whole body</tissue>
    </source>
</reference>
<evidence type="ECO:0000259" key="2">
    <source>
        <dbReference type="PROSITE" id="PS50212"/>
    </source>
</evidence>
<dbReference type="PANTHER" id="PTHR23113:SF356">
    <property type="entry name" value="FI05912P-RELATED"/>
    <property type="match status" value="1"/>
</dbReference>
<comment type="caution">
    <text evidence="3">The sequence shown here is derived from an EMBL/GenBank/DDBJ whole genome shotgun (WGS) entry which is preliminary data.</text>
</comment>
<dbReference type="GO" id="GO:0005085">
    <property type="term" value="F:guanyl-nucleotide exchange factor activity"/>
    <property type="evidence" value="ECO:0007669"/>
    <property type="project" value="UniProtKB-KW"/>
</dbReference>
<dbReference type="PROSITE" id="PS50212">
    <property type="entry name" value="RASGEF_NTER"/>
    <property type="match status" value="1"/>
</dbReference>
<dbReference type="GO" id="GO:0007265">
    <property type="term" value="P:Ras protein signal transduction"/>
    <property type="evidence" value="ECO:0007669"/>
    <property type="project" value="TreeGrafter"/>
</dbReference>
<sequence length="355" mass="38859">MTADFFPLQSLPQTPAGSVSGKGLGSRCGAGTGPGMVTGAAVDHQDIRDGVAINTEHGKNSSPLFPTEIFFSIVKGNIFNSFEVWLLLTAIDALTASTSQVQELSIMDRPLPGISSAIGALSSQRALVYRDGNLVSGSLEALVQHMVPTEDYYPDRAYLFAFLLSARLFIKPHELLGEVCALCEHQQNLNGEGGKERLQRFVPRLVQLLAEWTETFPYDFRDERVMGHVRSITQKVAAVDAAARQEVSALLQNLLLRLTALERYEEGLSRLATEAATEQLTQVDVTELCPSATVLAQQLTHVELERLSYIGPEEFVQAFAKVSSSNTHRPLLCLARMDTTDTRETTLLSGVYTTE</sequence>
<keyword evidence="1" id="KW-0344">Guanine-nucleotide releasing factor</keyword>
<gene>
    <name evidence="3" type="ORF">G9C98_004278</name>
</gene>
<evidence type="ECO:0000313" key="4">
    <source>
        <dbReference type="Proteomes" id="UP000729913"/>
    </source>
</evidence>
<evidence type="ECO:0000313" key="3">
    <source>
        <dbReference type="EMBL" id="KAG8036956.1"/>
    </source>
</evidence>
<keyword evidence="4" id="KW-1185">Reference proteome</keyword>
<name>A0A8J5QRT8_9HYME</name>